<comment type="caution">
    <text evidence="3">The sequence shown here is derived from an EMBL/GenBank/DDBJ whole genome shotgun (WGS) entry which is preliminary data.</text>
</comment>
<dbReference type="Gene3D" id="2.20.110.10">
    <property type="entry name" value="Histone H3 K4-specific methyltransferase SET7/9 N-terminal domain"/>
    <property type="match status" value="1"/>
</dbReference>
<dbReference type="InterPro" id="IPR003409">
    <property type="entry name" value="MORN"/>
</dbReference>
<dbReference type="AlphaFoldDB" id="A0A0R2LBG0"/>
<keyword evidence="4" id="KW-1185">Reference proteome</keyword>
<accession>A0A0R2LBG0</accession>
<keyword evidence="2" id="KW-0472">Membrane</keyword>
<dbReference type="Pfam" id="PF02493">
    <property type="entry name" value="MORN"/>
    <property type="match status" value="3"/>
</dbReference>
<dbReference type="EMBL" id="JQCN01000034">
    <property type="protein sequence ID" value="KRN99144.1"/>
    <property type="molecule type" value="Genomic_DNA"/>
</dbReference>
<gene>
    <name evidence="3" type="ORF">IV66_GL001632</name>
</gene>
<keyword evidence="2" id="KW-0812">Transmembrane</keyword>
<evidence type="ECO:0000256" key="2">
    <source>
        <dbReference type="SAM" id="Phobius"/>
    </source>
</evidence>
<reference evidence="3 4" key="1">
    <citation type="journal article" date="2015" name="Genome Announc.">
        <title>Expanding the biotechnology potential of lactobacilli through comparative genomics of 213 strains and associated genera.</title>
        <authorList>
            <person name="Sun Z."/>
            <person name="Harris H.M."/>
            <person name="McCann A."/>
            <person name="Guo C."/>
            <person name="Argimon S."/>
            <person name="Zhang W."/>
            <person name="Yang X."/>
            <person name="Jeffery I.B."/>
            <person name="Cooney J.C."/>
            <person name="Kagawa T.F."/>
            <person name="Liu W."/>
            <person name="Song Y."/>
            <person name="Salvetti E."/>
            <person name="Wrobel A."/>
            <person name="Rasinkangas P."/>
            <person name="Parkhill J."/>
            <person name="Rea M.C."/>
            <person name="O'Sullivan O."/>
            <person name="Ritari J."/>
            <person name="Douillard F.P."/>
            <person name="Paul Ross R."/>
            <person name="Yang R."/>
            <person name="Briner A.E."/>
            <person name="Felis G.E."/>
            <person name="de Vos W.M."/>
            <person name="Barrangou R."/>
            <person name="Klaenhammer T.R."/>
            <person name="Caufield P.W."/>
            <person name="Cui Y."/>
            <person name="Zhang H."/>
            <person name="O'Toole P.W."/>
        </authorList>
    </citation>
    <scope>NUCLEOTIDE SEQUENCE [LARGE SCALE GENOMIC DNA]</scope>
    <source>
        <strain evidence="3 4">NBRC 103219</strain>
    </source>
</reference>
<name>A0A0R2LBG0_9LACO</name>
<dbReference type="Proteomes" id="UP000051886">
    <property type="component" value="Unassembled WGS sequence"/>
</dbReference>
<keyword evidence="1" id="KW-0677">Repeat</keyword>
<dbReference type="OrthoDB" id="1693224at2"/>
<evidence type="ECO:0000313" key="3">
    <source>
        <dbReference type="EMBL" id="KRN99144.1"/>
    </source>
</evidence>
<dbReference type="STRING" id="449659.IV66_GL001632"/>
<sequence>MQAKQIRVIAELVTVIVIIVFAWIALKPARVTDEHYILDHGKIVYDGQVFKDKFNGQGSLKLKNGDQYRGHFKDGRFDGQGIFKSNEGWQFRGHFSKGEVTGQGKLTTKNNKIYQGVFANGNFKQTKKTQD</sequence>
<dbReference type="PANTHER" id="PTHR43215:SF14">
    <property type="entry name" value="RADIAL SPOKE HEAD 1 HOMOLOG"/>
    <property type="match status" value="1"/>
</dbReference>
<evidence type="ECO:0000256" key="1">
    <source>
        <dbReference type="ARBA" id="ARBA00022737"/>
    </source>
</evidence>
<evidence type="ECO:0008006" key="5">
    <source>
        <dbReference type="Google" id="ProtNLM"/>
    </source>
</evidence>
<dbReference type="SUPFAM" id="SSF82185">
    <property type="entry name" value="Histone H3 K4-specific methyltransferase SET7/9 N-terminal domain"/>
    <property type="match status" value="1"/>
</dbReference>
<keyword evidence="2" id="KW-1133">Transmembrane helix</keyword>
<evidence type="ECO:0000313" key="4">
    <source>
        <dbReference type="Proteomes" id="UP000051886"/>
    </source>
</evidence>
<dbReference type="SMART" id="SM00698">
    <property type="entry name" value="MORN"/>
    <property type="match status" value="2"/>
</dbReference>
<feature type="transmembrane region" description="Helical" evidence="2">
    <location>
        <begin position="6"/>
        <end position="26"/>
    </location>
</feature>
<proteinExistence type="predicted"/>
<organism evidence="3 4">
    <name type="scientific">Ligilactobacillus pobuzihii</name>
    <dbReference type="NCBI Taxonomy" id="449659"/>
    <lineage>
        <taxon>Bacteria</taxon>
        <taxon>Bacillati</taxon>
        <taxon>Bacillota</taxon>
        <taxon>Bacilli</taxon>
        <taxon>Lactobacillales</taxon>
        <taxon>Lactobacillaceae</taxon>
        <taxon>Ligilactobacillus</taxon>
    </lineage>
</organism>
<dbReference type="PANTHER" id="PTHR43215">
    <property type="entry name" value="RADIAL SPOKE HEAD 1 HOMOLOG"/>
    <property type="match status" value="1"/>
</dbReference>
<dbReference type="RefSeq" id="WP_017867174.1">
    <property type="nucleotide sequence ID" value="NZ_BJYB01000013.1"/>
</dbReference>
<protein>
    <recommendedName>
        <fullName evidence="5">MORN repeat protein</fullName>
    </recommendedName>
</protein>